<reference evidence="5" key="1">
    <citation type="journal article" date="2019" name="Int. J. Syst. Evol. Microbiol.">
        <title>The Global Catalogue of Microorganisms (GCM) 10K type strain sequencing project: providing services to taxonomists for standard genome sequencing and annotation.</title>
        <authorList>
            <consortium name="The Broad Institute Genomics Platform"/>
            <consortium name="The Broad Institute Genome Sequencing Center for Infectious Disease"/>
            <person name="Wu L."/>
            <person name="Ma J."/>
        </authorList>
    </citation>
    <scope>NUCLEOTIDE SEQUENCE [LARGE SCALE GENOMIC DNA]</scope>
    <source>
        <strain evidence="5">CGMCC 1.7693</strain>
    </source>
</reference>
<dbReference type="Gene3D" id="3.90.1570.30">
    <property type="match status" value="1"/>
</dbReference>
<accession>A0ABQ2NWN9</accession>
<comment type="caution">
    <text evidence="4">The sequence shown here is derived from an EMBL/GenBank/DDBJ whole genome shotgun (WGS) entry which is preliminary data.</text>
</comment>
<keyword evidence="4" id="KW-0540">Nuclease</keyword>
<sequence length="357" mass="41414">MSELKDKLKGLAKRIESLEGKIATEEATKTSIIMPFFQILGYDVFDPSEFTPEYTADVGIKKGEKVDYAIMENDLPVILIEAKSIAEQLNKHDSQLFRYFGTTTAKFAILTNGIEYKFFTDLDEQNKMDSSPFFDFNLLDLKDSEIIELEKFKKDEFDLENIFSTASELKYTSKIKSLLTEIWDEPNEEFISFILAHVYEGRKTKNIINQFSPIVKQSLKQFINELVNKKLSAALNSTNNENNKADENKQAENEPDETTIDMGIITTEEEIQGYAVAKIILSEIVEEDRIYYRDNKSYFNILLDDNIRKWICRLGLDYNKKYIQFNDTDKTTVNIERISDLMKHKEKLKEITASFIN</sequence>
<feature type="compositionally biased region" description="Basic and acidic residues" evidence="2">
    <location>
        <begin position="243"/>
        <end position="252"/>
    </location>
</feature>
<dbReference type="Pfam" id="PF04313">
    <property type="entry name" value="HSDR_N"/>
    <property type="match status" value="1"/>
</dbReference>
<gene>
    <name evidence="4" type="ORF">GCM10011346_28810</name>
</gene>
<evidence type="ECO:0000256" key="1">
    <source>
        <dbReference type="SAM" id="Coils"/>
    </source>
</evidence>
<dbReference type="Proteomes" id="UP000641206">
    <property type="component" value="Unassembled WGS sequence"/>
</dbReference>
<feature type="coiled-coil region" evidence="1">
    <location>
        <begin position="1"/>
        <end position="28"/>
    </location>
</feature>
<proteinExistence type="predicted"/>
<dbReference type="RefSeq" id="WP_188735052.1">
    <property type="nucleotide sequence ID" value="NZ_BMLW01000008.1"/>
</dbReference>
<protein>
    <submittedName>
        <fullName evidence="4">Endonuclease</fullName>
    </submittedName>
</protein>
<keyword evidence="5" id="KW-1185">Reference proteome</keyword>
<name>A0ABQ2NWN9_9BACI</name>
<evidence type="ECO:0000256" key="2">
    <source>
        <dbReference type="SAM" id="MobiDB-lite"/>
    </source>
</evidence>
<feature type="domain" description="Restriction endonuclease type I HsdR N-terminal" evidence="3">
    <location>
        <begin position="62"/>
        <end position="127"/>
    </location>
</feature>
<keyword evidence="1" id="KW-0175">Coiled coil</keyword>
<keyword evidence="4" id="KW-0378">Hydrolase</keyword>
<dbReference type="InterPro" id="IPR007409">
    <property type="entry name" value="Restrct_endonuc_type1_HsdR_N"/>
</dbReference>
<organism evidence="4 5">
    <name type="scientific">Oceanobacillus neutriphilus</name>
    <dbReference type="NCBI Taxonomy" id="531815"/>
    <lineage>
        <taxon>Bacteria</taxon>
        <taxon>Bacillati</taxon>
        <taxon>Bacillota</taxon>
        <taxon>Bacilli</taxon>
        <taxon>Bacillales</taxon>
        <taxon>Bacillaceae</taxon>
        <taxon>Oceanobacillus</taxon>
    </lineage>
</organism>
<keyword evidence="4" id="KW-0255">Endonuclease</keyword>
<dbReference type="PIRSF" id="PIRSF035009">
    <property type="entry name" value="UCP035009_HSDR_N"/>
    <property type="match status" value="1"/>
</dbReference>
<evidence type="ECO:0000259" key="3">
    <source>
        <dbReference type="Pfam" id="PF04313"/>
    </source>
</evidence>
<evidence type="ECO:0000313" key="5">
    <source>
        <dbReference type="Proteomes" id="UP000641206"/>
    </source>
</evidence>
<evidence type="ECO:0000313" key="4">
    <source>
        <dbReference type="EMBL" id="GGP12521.1"/>
    </source>
</evidence>
<dbReference type="GO" id="GO:0004519">
    <property type="term" value="F:endonuclease activity"/>
    <property type="evidence" value="ECO:0007669"/>
    <property type="project" value="UniProtKB-KW"/>
</dbReference>
<dbReference type="InterPro" id="IPR017035">
    <property type="entry name" value="UCP035009_HsdR_All3000-type"/>
</dbReference>
<dbReference type="EMBL" id="BMLW01000008">
    <property type="protein sequence ID" value="GGP12521.1"/>
    <property type="molecule type" value="Genomic_DNA"/>
</dbReference>
<feature type="region of interest" description="Disordered" evidence="2">
    <location>
        <begin position="237"/>
        <end position="258"/>
    </location>
</feature>